<organism evidence="20 21">
    <name type="scientific">Candidatus Tidjanibacter faecipullorum</name>
    <dbReference type="NCBI Taxonomy" id="2838766"/>
    <lineage>
        <taxon>Bacteria</taxon>
        <taxon>Pseudomonadati</taxon>
        <taxon>Bacteroidota</taxon>
        <taxon>Bacteroidia</taxon>
        <taxon>Bacteroidales</taxon>
        <taxon>Rikenellaceae</taxon>
        <taxon>Tidjanibacter</taxon>
    </lineage>
</organism>
<keyword evidence="11 16" id="KW-0915">Sodium</keyword>
<dbReference type="InterPro" id="IPR010204">
    <property type="entry name" value="NqrC"/>
</dbReference>
<keyword evidence="10 16" id="KW-0520">NAD</keyword>
<dbReference type="GO" id="GO:0006814">
    <property type="term" value="P:sodium ion transport"/>
    <property type="evidence" value="ECO:0007669"/>
    <property type="project" value="UniProtKB-UniRule"/>
</dbReference>
<evidence type="ECO:0000256" key="8">
    <source>
        <dbReference type="ARBA" id="ARBA00022967"/>
    </source>
</evidence>
<dbReference type="PIRSF" id="PIRSF009437">
    <property type="entry name" value="NQR-1_subunit_C"/>
    <property type="match status" value="1"/>
</dbReference>
<evidence type="ECO:0000256" key="13">
    <source>
        <dbReference type="ARBA" id="ARBA00023075"/>
    </source>
</evidence>
<keyword evidence="1 16" id="KW-0813">Transport</keyword>
<keyword evidence="3" id="KW-0997">Cell inner membrane</keyword>
<keyword evidence="2 16" id="KW-1003">Cell membrane</keyword>
<comment type="caution">
    <text evidence="20">The sequence shown here is derived from an EMBL/GenBank/DDBJ whole genome shotgun (WGS) entry which is preliminary data.</text>
</comment>
<protein>
    <recommendedName>
        <fullName evidence="16 17">Na(+)-translocating NADH-quinone reductase subunit C</fullName>
        <shortName evidence="16 17">Na(+)-NQR subunit C</shortName>
        <shortName evidence="16 17">Na(+)-translocating NQR subunit C</shortName>
        <ecNumber evidence="16 17">7.2.1.1</ecNumber>
    </recommendedName>
    <alternativeName>
        <fullName evidence="16 17">NQR complex subunit C</fullName>
    </alternativeName>
    <alternativeName>
        <fullName evidence="16 17">NQR-1 subunit C</fullName>
    </alternativeName>
</protein>
<reference evidence="20" key="2">
    <citation type="submission" date="2021-04" db="EMBL/GenBank/DDBJ databases">
        <authorList>
            <person name="Gilroy R."/>
        </authorList>
    </citation>
    <scope>NUCLEOTIDE SEQUENCE</scope>
    <source>
        <strain evidence="20">ChiHjej11B10-19426</strain>
    </source>
</reference>
<dbReference type="NCBIfam" id="TIGR01938">
    <property type="entry name" value="nqrC"/>
    <property type="match status" value="1"/>
</dbReference>
<dbReference type="InterPro" id="IPR007329">
    <property type="entry name" value="FMN-bd"/>
</dbReference>
<evidence type="ECO:0000313" key="21">
    <source>
        <dbReference type="Proteomes" id="UP000824014"/>
    </source>
</evidence>
<keyword evidence="12 16" id="KW-0406">Ion transport</keyword>
<evidence type="ECO:0000256" key="12">
    <source>
        <dbReference type="ARBA" id="ARBA00023065"/>
    </source>
</evidence>
<feature type="modified residue" description="FMN phosphoryl threonine" evidence="16">
    <location>
        <position position="217"/>
    </location>
</feature>
<feature type="transmembrane region" description="Helical" evidence="16">
    <location>
        <begin position="6"/>
        <end position="31"/>
    </location>
</feature>
<feature type="domain" description="FMN-binding" evidence="19">
    <location>
        <begin position="135"/>
        <end position="234"/>
    </location>
</feature>
<gene>
    <name evidence="16 20" type="primary">nqrC</name>
    <name evidence="20" type="ORF">H9816_00110</name>
</gene>
<reference evidence="20" key="1">
    <citation type="journal article" date="2021" name="PeerJ">
        <title>Extensive microbial diversity within the chicken gut microbiome revealed by metagenomics and culture.</title>
        <authorList>
            <person name="Gilroy R."/>
            <person name="Ravi A."/>
            <person name="Getino M."/>
            <person name="Pursley I."/>
            <person name="Horton D.L."/>
            <person name="Alikhan N.F."/>
            <person name="Baker D."/>
            <person name="Gharbi K."/>
            <person name="Hall N."/>
            <person name="Watson M."/>
            <person name="Adriaenssens E.M."/>
            <person name="Foster-Nyarko E."/>
            <person name="Jarju S."/>
            <person name="Secka A."/>
            <person name="Antonio M."/>
            <person name="Oren A."/>
            <person name="Chaudhuri R.R."/>
            <person name="La Ragione R."/>
            <person name="Hildebrand F."/>
            <person name="Pallen M.J."/>
        </authorList>
    </citation>
    <scope>NUCLEOTIDE SEQUENCE</scope>
    <source>
        <strain evidence="20">ChiHjej11B10-19426</strain>
    </source>
</reference>
<evidence type="ECO:0000256" key="1">
    <source>
        <dbReference type="ARBA" id="ARBA00022448"/>
    </source>
</evidence>
<comment type="subunit">
    <text evidence="16 17">Composed of six subunits; NqrA, NqrB, NqrC, NqrD, NqrE and NqrF.</text>
</comment>
<dbReference type="PANTHER" id="PTHR37838">
    <property type="entry name" value="NA(+)-TRANSLOCATING NADH-QUINONE REDUCTASE SUBUNIT C"/>
    <property type="match status" value="1"/>
</dbReference>
<comment type="cofactor">
    <cofactor evidence="16 17">
        <name>FMN</name>
        <dbReference type="ChEBI" id="CHEBI:58210"/>
    </cofactor>
</comment>
<evidence type="ECO:0000256" key="3">
    <source>
        <dbReference type="ARBA" id="ARBA00022519"/>
    </source>
</evidence>
<comment type="subcellular location">
    <subcellularLocation>
        <location evidence="16">Cell membrane</location>
        <topology evidence="16">Single-pass membrane protein</topology>
    </subcellularLocation>
</comment>
<evidence type="ECO:0000256" key="17">
    <source>
        <dbReference type="PIRNR" id="PIRNR009437"/>
    </source>
</evidence>
<keyword evidence="7 16" id="KW-0812">Transmembrane</keyword>
<evidence type="ECO:0000256" key="10">
    <source>
        <dbReference type="ARBA" id="ARBA00023027"/>
    </source>
</evidence>
<dbReference type="HAMAP" id="MF_00427">
    <property type="entry name" value="NqrC"/>
    <property type="match status" value="1"/>
</dbReference>
<dbReference type="GO" id="GO:0005886">
    <property type="term" value="C:plasma membrane"/>
    <property type="evidence" value="ECO:0007669"/>
    <property type="project" value="UniProtKB-SubCell"/>
</dbReference>
<sequence>MNKNSNAYIIIYASVMIVIVAILLSVAALALKDRQQANIAVEKQSAILSAIGLGGDADKAKDKTQYIKDEYAKHIVDSYVVNGNGNRVEGDAFELLDGLKAEFAKTDKEAMRLPVFQAKLDNGTQLNILAVYGTGLWGPIWGYLALESDWDTIYGAVFAHQGETPGLGAEIATPHFSSQFPGKLIFDNGQLVGIAVLKGVGASAGNDHAVDAISGGTITSRGVEIMLRDCLTAYLPLIERQRAAQVEATPAAETAEVAEAAEAAPVQEANVENE</sequence>
<dbReference type="GO" id="GO:0016655">
    <property type="term" value="F:oxidoreductase activity, acting on NAD(P)H, quinone or similar compound as acceptor"/>
    <property type="evidence" value="ECO:0007669"/>
    <property type="project" value="UniProtKB-UniRule"/>
</dbReference>
<evidence type="ECO:0000256" key="6">
    <source>
        <dbReference type="ARBA" id="ARBA00022643"/>
    </source>
</evidence>
<dbReference type="GO" id="GO:0010181">
    <property type="term" value="F:FMN binding"/>
    <property type="evidence" value="ECO:0007669"/>
    <property type="project" value="UniProtKB-UniRule"/>
</dbReference>
<evidence type="ECO:0000256" key="9">
    <source>
        <dbReference type="ARBA" id="ARBA00022989"/>
    </source>
</evidence>
<comment type="catalytic activity">
    <reaction evidence="16 17">
        <text>a ubiquinone + n Na(+)(in) + NADH + H(+) = a ubiquinol + n Na(+)(out) + NAD(+)</text>
        <dbReference type="Rhea" id="RHEA:47748"/>
        <dbReference type="Rhea" id="RHEA-COMP:9565"/>
        <dbReference type="Rhea" id="RHEA-COMP:9566"/>
        <dbReference type="ChEBI" id="CHEBI:15378"/>
        <dbReference type="ChEBI" id="CHEBI:16389"/>
        <dbReference type="ChEBI" id="CHEBI:17976"/>
        <dbReference type="ChEBI" id="CHEBI:29101"/>
        <dbReference type="ChEBI" id="CHEBI:57540"/>
        <dbReference type="ChEBI" id="CHEBI:57945"/>
        <dbReference type="EC" id="7.2.1.1"/>
    </reaction>
</comment>
<name>A0A9D2IL87_9BACT</name>
<dbReference type="EMBL" id="DXCC01000001">
    <property type="protein sequence ID" value="HIZ14312.1"/>
    <property type="molecule type" value="Genomic_DNA"/>
</dbReference>
<accession>A0A9D2IL87</accession>
<evidence type="ECO:0000256" key="15">
    <source>
        <dbReference type="ARBA" id="ARBA00023201"/>
    </source>
</evidence>
<dbReference type="PANTHER" id="PTHR37838:SF1">
    <property type="entry name" value="NA(+)-TRANSLOCATING NADH-QUINONE REDUCTASE SUBUNIT C"/>
    <property type="match status" value="1"/>
</dbReference>
<keyword evidence="15 16" id="KW-0739">Sodium transport</keyword>
<feature type="region of interest" description="Disordered" evidence="18">
    <location>
        <begin position="255"/>
        <end position="274"/>
    </location>
</feature>
<comment type="caution">
    <text evidence="16">Lacks conserved residue(s) required for the propagation of feature annotation.</text>
</comment>
<dbReference type="EC" id="7.2.1.1" evidence="16 17"/>
<evidence type="ECO:0000256" key="2">
    <source>
        <dbReference type="ARBA" id="ARBA00022475"/>
    </source>
</evidence>
<evidence type="ECO:0000256" key="14">
    <source>
        <dbReference type="ARBA" id="ARBA00023136"/>
    </source>
</evidence>
<proteinExistence type="inferred from homology"/>
<evidence type="ECO:0000259" key="19">
    <source>
        <dbReference type="SMART" id="SM00900"/>
    </source>
</evidence>
<dbReference type="Pfam" id="PF04205">
    <property type="entry name" value="FMN_bind"/>
    <property type="match status" value="1"/>
</dbReference>
<keyword evidence="6 16" id="KW-0288">FMN</keyword>
<keyword evidence="13 16" id="KW-0830">Ubiquinone</keyword>
<evidence type="ECO:0000256" key="4">
    <source>
        <dbReference type="ARBA" id="ARBA00022553"/>
    </source>
</evidence>
<evidence type="ECO:0000256" key="7">
    <source>
        <dbReference type="ARBA" id="ARBA00022692"/>
    </source>
</evidence>
<dbReference type="AlphaFoldDB" id="A0A9D2IL87"/>
<evidence type="ECO:0000256" key="18">
    <source>
        <dbReference type="SAM" id="MobiDB-lite"/>
    </source>
</evidence>
<evidence type="ECO:0000256" key="16">
    <source>
        <dbReference type="HAMAP-Rule" id="MF_00427"/>
    </source>
</evidence>
<keyword evidence="14 16" id="KW-0472">Membrane</keyword>
<keyword evidence="5 16" id="KW-0285">Flavoprotein</keyword>
<comment type="function">
    <text evidence="16">NQR complex catalyzes the reduction of ubiquinone-1 to ubiquinol by two successive reactions, coupled with the transport of Na(+) ions from the cytoplasm to the periplasm. NqrA to NqrE are probably involved in the second step, the conversion of ubisemiquinone to ubiquinol.</text>
</comment>
<evidence type="ECO:0000313" key="20">
    <source>
        <dbReference type="EMBL" id="HIZ14312.1"/>
    </source>
</evidence>
<keyword evidence="8 16" id="KW-1278">Translocase</keyword>
<keyword evidence="9 16" id="KW-1133">Transmembrane helix</keyword>
<keyword evidence="4 16" id="KW-0597">Phosphoprotein</keyword>
<comment type="similarity">
    <text evidence="16 17">Belongs to the NqrC family.</text>
</comment>
<evidence type="ECO:0000256" key="11">
    <source>
        <dbReference type="ARBA" id="ARBA00023053"/>
    </source>
</evidence>
<dbReference type="SMART" id="SM00900">
    <property type="entry name" value="FMN_bind"/>
    <property type="match status" value="1"/>
</dbReference>
<dbReference type="Proteomes" id="UP000824014">
    <property type="component" value="Unassembled WGS sequence"/>
</dbReference>
<evidence type="ECO:0000256" key="5">
    <source>
        <dbReference type="ARBA" id="ARBA00022630"/>
    </source>
</evidence>